<comment type="caution">
    <text evidence="1">The sequence shown here is derived from an EMBL/GenBank/DDBJ whole genome shotgun (WGS) entry which is preliminary data.</text>
</comment>
<proteinExistence type="predicted"/>
<evidence type="ECO:0000313" key="2">
    <source>
        <dbReference type="Proteomes" id="UP001152484"/>
    </source>
</evidence>
<name>A0A9P0Z054_CUSEU</name>
<sequence length="95" mass="11111">MHARLRLVSLRRPVEGKKHRVFASFVPPIVSVFSRQPDWMKHYVDIPNTLIVMHSIRILVVKSEHLSVCSLILLIKRTKVLSFRHNNLFIDVTND</sequence>
<dbReference type="EMBL" id="CAMAPE010000017">
    <property type="protein sequence ID" value="CAH9083760.1"/>
    <property type="molecule type" value="Genomic_DNA"/>
</dbReference>
<organism evidence="1 2">
    <name type="scientific">Cuscuta europaea</name>
    <name type="common">European dodder</name>
    <dbReference type="NCBI Taxonomy" id="41803"/>
    <lineage>
        <taxon>Eukaryota</taxon>
        <taxon>Viridiplantae</taxon>
        <taxon>Streptophyta</taxon>
        <taxon>Embryophyta</taxon>
        <taxon>Tracheophyta</taxon>
        <taxon>Spermatophyta</taxon>
        <taxon>Magnoliopsida</taxon>
        <taxon>eudicotyledons</taxon>
        <taxon>Gunneridae</taxon>
        <taxon>Pentapetalae</taxon>
        <taxon>asterids</taxon>
        <taxon>lamiids</taxon>
        <taxon>Solanales</taxon>
        <taxon>Convolvulaceae</taxon>
        <taxon>Cuscuteae</taxon>
        <taxon>Cuscuta</taxon>
        <taxon>Cuscuta subgen. Cuscuta</taxon>
    </lineage>
</organism>
<reference evidence="1" key="1">
    <citation type="submission" date="2022-07" db="EMBL/GenBank/DDBJ databases">
        <authorList>
            <person name="Macas J."/>
            <person name="Novak P."/>
            <person name="Neumann P."/>
        </authorList>
    </citation>
    <scope>NUCLEOTIDE SEQUENCE</scope>
</reference>
<dbReference type="Proteomes" id="UP001152484">
    <property type="component" value="Unassembled WGS sequence"/>
</dbReference>
<accession>A0A9P0Z054</accession>
<evidence type="ECO:0000313" key="1">
    <source>
        <dbReference type="EMBL" id="CAH9083760.1"/>
    </source>
</evidence>
<protein>
    <submittedName>
        <fullName evidence="1">Uncharacterized protein</fullName>
    </submittedName>
</protein>
<gene>
    <name evidence="1" type="ORF">CEURO_LOCUS8742</name>
</gene>
<dbReference type="AlphaFoldDB" id="A0A9P0Z054"/>
<keyword evidence="2" id="KW-1185">Reference proteome</keyword>